<feature type="signal peptide" evidence="1">
    <location>
        <begin position="1"/>
        <end position="21"/>
    </location>
</feature>
<evidence type="ECO:0000313" key="2">
    <source>
        <dbReference type="EMBL" id="KAK9672248.1"/>
    </source>
</evidence>
<proteinExistence type="predicted"/>
<protein>
    <submittedName>
        <fullName evidence="2">Uncharacterized protein</fullName>
    </submittedName>
</protein>
<dbReference type="Proteomes" id="UP001443914">
    <property type="component" value="Unassembled WGS sequence"/>
</dbReference>
<keyword evidence="3" id="KW-1185">Reference proteome</keyword>
<evidence type="ECO:0000256" key="1">
    <source>
        <dbReference type="SAM" id="SignalP"/>
    </source>
</evidence>
<comment type="caution">
    <text evidence="2">The sequence shown here is derived from an EMBL/GenBank/DDBJ whole genome shotgun (WGS) entry which is preliminary data.</text>
</comment>
<name>A0AAW1H884_SAPOF</name>
<sequence>MSSHFKLVVIAVLLLVASVSANKEKPKTNEVVDFIALTPPRPPGQHKPCNRFGVPIICDYCHDCCSGSCIRLVSGQCSCL</sequence>
<dbReference type="AlphaFoldDB" id="A0AAW1H884"/>
<accession>A0AAW1H884</accession>
<dbReference type="EMBL" id="JBDFQZ010000012">
    <property type="protein sequence ID" value="KAK9672248.1"/>
    <property type="molecule type" value="Genomic_DNA"/>
</dbReference>
<evidence type="ECO:0000313" key="3">
    <source>
        <dbReference type="Proteomes" id="UP001443914"/>
    </source>
</evidence>
<feature type="chain" id="PRO_5043643143" evidence="1">
    <location>
        <begin position="22"/>
        <end position="80"/>
    </location>
</feature>
<organism evidence="2 3">
    <name type="scientific">Saponaria officinalis</name>
    <name type="common">Common soapwort</name>
    <name type="synonym">Lychnis saponaria</name>
    <dbReference type="NCBI Taxonomy" id="3572"/>
    <lineage>
        <taxon>Eukaryota</taxon>
        <taxon>Viridiplantae</taxon>
        <taxon>Streptophyta</taxon>
        <taxon>Embryophyta</taxon>
        <taxon>Tracheophyta</taxon>
        <taxon>Spermatophyta</taxon>
        <taxon>Magnoliopsida</taxon>
        <taxon>eudicotyledons</taxon>
        <taxon>Gunneridae</taxon>
        <taxon>Pentapetalae</taxon>
        <taxon>Caryophyllales</taxon>
        <taxon>Caryophyllaceae</taxon>
        <taxon>Caryophylleae</taxon>
        <taxon>Saponaria</taxon>
    </lineage>
</organism>
<keyword evidence="1" id="KW-0732">Signal</keyword>
<gene>
    <name evidence="2" type="ORF">RND81_12G086700</name>
</gene>
<reference evidence="2" key="1">
    <citation type="submission" date="2024-03" db="EMBL/GenBank/DDBJ databases">
        <title>WGS assembly of Saponaria officinalis var. Norfolk2.</title>
        <authorList>
            <person name="Jenkins J."/>
            <person name="Shu S."/>
            <person name="Grimwood J."/>
            <person name="Barry K."/>
            <person name="Goodstein D."/>
            <person name="Schmutz J."/>
            <person name="Leebens-Mack J."/>
            <person name="Osbourn A."/>
        </authorList>
    </citation>
    <scope>NUCLEOTIDE SEQUENCE [LARGE SCALE GENOMIC DNA]</scope>
    <source>
        <strain evidence="2">JIC</strain>
    </source>
</reference>